<organism evidence="1 2">
    <name type="scientific">Nonomuraea guangzhouensis</name>
    <dbReference type="NCBI Taxonomy" id="1291555"/>
    <lineage>
        <taxon>Bacteria</taxon>
        <taxon>Bacillati</taxon>
        <taxon>Actinomycetota</taxon>
        <taxon>Actinomycetes</taxon>
        <taxon>Streptosporangiales</taxon>
        <taxon>Streptosporangiaceae</taxon>
        <taxon>Nonomuraea</taxon>
    </lineage>
</organism>
<dbReference type="EMBL" id="JBHUCM010000029">
    <property type="protein sequence ID" value="MFD1541544.1"/>
    <property type="molecule type" value="Genomic_DNA"/>
</dbReference>
<evidence type="ECO:0008006" key="3">
    <source>
        <dbReference type="Google" id="ProtNLM"/>
    </source>
</evidence>
<name>A0ABW4GG79_9ACTN</name>
<accession>A0ABW4GG79</accession>
<comment type="caution">
    <text evidence="1">The sequence shown here is derived from an EMBL/GenBank/DDBJ whole genome shotgun (WGS) entry which is preliminary data.</text>
</comment>
<reference evidence="2" key="1">
    <citation type="journal article" date="2019" name="Int. J. Syst. Evol. Microbiol.">
        <title>The Global Catalogue of Microorganisms (GCM) 10K type strain sequencing project: providing services to taxonomists for standard genome sequencing and annotation.</title>
        <authorList>
            <consortium name="The Broad Institute Genomics Platform"/>
            <consortium name="The Broad Institute Genome Sequencing Center for Infectious Disease"/>
            <person name="Wu L."/>
            <person name="Ma J."/>
        </authorList>
    </citation>
    <scope>NUCLEOTIDE SEQUENCE [LARGE SCALE GENOMIC DNA]</scope>
    <source>
        <strain evidence="2">CGMCC 1.15399</strain>
    </source>
</reference>
<dbReference type="Proteomes" id="UP001597097">
    <property type="component" value="Unassembled WGS sequence"/>
</dbReference>
<proteinExistence type="predicted"/>
<protein>
    <recommendedName>
        <fullName evidence="3">NurA domain-containing protein</fullName>
    </recommendedName>
</protein>
<sequence>MDQPATPQVRYVVAVDGSSHEYEEAFDKYPSTRVLYLQIAGVFIDLQHMQTHTGPFVSPSRIAEAMEASVVSGFLPGSYLEHDQLSDPFEAFRAELYDLFSTTQVQNRNLLDVLAEVQRYGLPRDSEAAQRGEILLPKCPNHGCSLNDTITARRARLCAPMKKPGRCPSCHKILWPTDTFRVYEEFRPDATNGEVLGRTRDIIEHLVLVGVALSFEQLYPRLLPQTAFLYDGDLAVFGNSARIFRGLLGCWQALWERCRERGQRPPVVLGIAKSGYPVEHFKGIQRSALTEERPAPVPRRSFMRLDDRYMEEILRVQSLTETYYGRKFFYHAADGQLLVITVPPSEGLAYTKGEDSDYDLPSRFPTLKRTFEVLDRMGSRLYDDAVIPVSLAHNWAAYPLANADRVLRVLTEQAIAKRES</sequence>
<keyword evidence="2" id="KW-1185">Reference proteome</keyword>
<dbReference type="RefSeq" id="WP_219534594.1">
    <property type="nucleotide sequence ID" value="NZ_JAHKRM010000022.1"/>
</dbReference>
<gene>
    <name evidence="1" type="ORF">ACFSJ0_31135</name>
</gene>
<evidence type="ECO:0000313" key="2">
    <source>
        <dbReference type="Proteomes" id="UP001597097"/>
    </source>
</evidence>
<evidence type="ECO:0000313" key="1">
    <source>
        <dbReference type="EMBL" id="MFD1541544.1"/>
    </source>
</evidence>